<feature type="compositionally biased region" description="Low complexity" evidence="5">
    <location>
        <begin position="143"/>
        <end position="180"/>
    </location>
</feature>
<name>A0A5C3P1L3_9APHY</name>
<reference evidence="7 8" key="1">
    <citation type="journal article" date="2019" name="Nat. Ecol. Evol.">
        <title>Megaphylogeny resolves global patterns of mushroom evolution.</title>
        <authorList>
            <person name="Varga T."/>
            <person name="Krizsan K."/>
            <person name="Foldi C."/>
            <person name="Dima B."/>
            <person name="Sanchez-Garcia M."/>
            <person name="Sanchez-Ramirez S."/>
            <person name="Szollosi G.J."/>
            <person name="Szarkandi J.G."/>
            <person name="Papp V."/>
            <person name="Albert L."/>
            <person name="Andreopoulos W."/>
            <person name="Angelini C."/>
            <person name="Antonin V."/>
            <person name="Barry K.W."/>
            <person name="Bougher N.L."/>
            <person name="Buchanan P."/>
            <person name="Buyck B."/>
            <person name="Bense V."/>
            <person name="Catcheside P."/>
            <person name="Chovatia M."/>
            <person name="Cooper J."/>
            <person name="Damon W."/>
            <person name="Desjardin D."/>
            <person name="Finy P."/>
            <person name="Geml J."/>
            <person name="Haridas S."/>
            <person name="Hughes K."/>
            <person name="Justo A."/>
            <person name="Karasinski D."/>
            <person name="Kautmanova I."/>
            <person name="Kiss B."/>
            <person name="Kocsube S."/>
            <person name="Kotiranta H."/>
            <person name="LaButti K.M."/>
            <person name="Lechner B.E."/>
            <person name="Liimatainen K."/>
            <person name="Lipzen A."/>
            <person name="Lukacs Z."/>
            <person name="Mihaltcheva S."/>
            <person name="Morgado L.N."/>
            <person name="Niskanen T."/>
            <person name="Noordeloos M.E."/>
            <person name="Ohm R.A."/>
            <person name="Ortiz-Santana B."/>
            <person name="Ovrebo C."/>
            <person name="Racz N."/>
            <person name="Riley R."/>
            <person name="Savchenko A."/>
            <person name="Shiryaev A."/>
            <person name="Soop K."/>
            <person name="Spirin V."/>
            <person name="Szebenyi C."/>
            <person name="Tomsovsky M."/>
            <person name="Tulloss R.E."/>
            <person name="Uehling J."/>
            <person name="Grigoriev I.V."/>
            <person name="Vagvolgyi C."/>
            <person name="Papp T."/>
            <person name="Martin F.M."/>
            <person name="Miettinen O."/>
            <person name="Hibbett D.S."/>
            <person name="Nagy L.G."/>
        </authorList>
    </citation>
    <scope>NUCLEOTIDE SEQUENCE [LARGE SCALE GENOMIC DNA]</scope>
    <source>
        <strain evidence="7 8">HHB13444</strain>
    </source>
</reference>
<evidence type="ECO:0000256" key="5">
    <source>
        <dbReference type="SAM" id="MobiDB-lite"/>
    </source>
</evidence>
<keyword evidence="2 6" id="KW-0812">Transmembrane</keyword>
<accession>A0A5C3P1L3</accession>
<keyword evidence="3 6" id="KW-1133">Transmembrane helix</keyword>
<feature type="compositionally biased region" description="Low complexity" evidence="5">
    <location>
        <begin position="368"/>
        <end position="378"/>
    </location>
</feature>
<evidence type="ECO:0000256" key="4">
    <source>
        <dbReference type="ARBA" id="ARBA00023136"/>
    </source>
</evidence>
<keyword evidence="8" id="KW-1185">Reference proteome</keyword>
<feature type="region of interest" description="Disordered" evidence="5">
    <location>
        <begin position="142"/>
        <end position="180"/>
    </location>
</feature>
<dbReference type="PANTHER" id="PTHR15549">
    <property type="entry name" value="PAIRED IMMUNOGLOBULIN-LIKE TYPE 2 RECEPTOR"/>
    <property type="match status" value="1"/>
</dbReference>
<evidence type="ECO:0000256" key="3">
    <source>
        <dbReference type="ARBA" id="ARBA00022989"/>
    </source>
</evidence>
<evidence type="ECO:0000256" key="1">
    <source>
        <dbReference type="ARBA" id="ARBA00004167"/>
    </source>
</evidence>
<keyword evidence="4 6" id="KW-0472">Membrane</keyword>
<evidence type="ECO:0000313" key="7">
    <source>
        <dbReference type="EMBL" id="TFK83524.1"/>
    </source>
</evidence>
<evidence type="ECO:0000256" key="6">
    <source>
        <dbReference type="SAM" id="Phobius"/>
    </source>
</evidence>
<dbReference type="EMBL" id="ML211387">
    <property type="protein sequence ID" value="TFK83524.1"/>
    <property type="molecule type" value="Genomic_DNA"/>
</dbReference>
<proteinExistence type="predicted"/>
<dbReference type="GO" id="GO:0016020">
    <property type="term" value="C:membrane"/>
    <property type="evidence" value="ECO:0007669"/>
    <property type="project" value="UniProtKB-SubCell"/>
</dbReference>
<evidence type="ECO:0000313" key="8">
    <source>
        <dbReference type="Proteomes" id="UP000308197"/>
    </source>
</evidence>
<comment type="subcellular location">
    <subcellularLocation>
        <location evidence="1">Membrane</location>
        <topology evidence="1">Single-pass membrane protein</topology>
    </subcellularLocation>
</comment>
<protein>
    <submittedName>
        <fullName evidence="7">Uncharacterized protein</fullName>
    </submittedName>
</protein>
<feature type="transmembrane region" description="Helical" evidence="6">
    <location>
        <begin position="183"/>
        <end position="207"/>
    </location>
</feature>
<feature type="region of interest" description="Disordered" evidence="5">
    <location>
        <begin position="236"/>
        <end position="435"/>
    </location>
</feature>
<dbReference type="InterPro" id="IPR051694">
    <property type="entry name" value="Immunoregulatory_rcpt-like"/>
</dbReference>
<feature type="compositionally biased region" description="Low complexity" evidence="5">
    <location>
        <begin position="311"/>
        <end position="325"/>
    </location>
</feature>
<organism evidence="7 8">
    <name type="scientific">Polyporus arcularius HHB13444</name>
    <dbReference type="NCBI Taxonomy" id="1314778"/>
    <lineage>
        <taxon>Eukaryota</taxon>
        <taxon>Fungi</taxon>
        <taxon>Dikarya</taxon>
        <taxon>Basidiomycota</taxon>
        <taxon>Agaricomycotina</taxon>
        <taxon>Agaricomycetes</taxon>
        <taxon>Polyporales</taxon>
        <taxon>Polyporaceae</taxon>
        <taxon>Polyporus</taxon>
    </lineage>
</organism>
<dbReference type="STRING" id="1314778.A0A5C3P1L3"/>
<evidence type="ECO:0000256" key="2">
    <source>
        <dbReference type="ARBA" id="ARBA00022692"/>
    </source>
</evidence>
<dbReference type="InParanoid" id="A0A5C3P1L3"/>
<dbReference type="GO" id="GO:0071944">
    <property type="term" value="C:cell periphery"/>
    <property type="evidence" value="ECO:0007669"/>
    <property type="project" value="UniProtKB-ARBA"/>
</dbReference>
<dbReference type="Gene3D" id="2.60.120.260">
    <property type="entry name" value="Galactose-binding domain-like"/>
    <property type="match status" value="1"/>
</dbReference>
<dbReference type="AlphaFoldDB" id="A0A5C3P1L3"/>
<sequence length="435" mass="45091">MTDLVTVDDLAYDQIQYSNSEALFWNAINLPDDPNAWNGGVQEATQAGLSIQFSFTGSQISVYGRVVPGVGGAQQPLSLYSVGSQKLQAFIPDDVTQATDNVAFFNSTVMPYGQYTIVVNVTRVDADAPYFFDYFRYNTSSPAAAGSSRSTSISTTGTTTGTSSASGTQIGSSNASSSSSPPIGAIVGGVLGGVAVLAAAVFAFFCYRIRKRKSKIFLSPNGEKMSPTSVTPYILPEGAGSQAPFRDIPSLPAGAPSMGQYGSTHSLGTAAPSDHRSSKAAMARQERYLHPPGGPSGSSPYVDEYLGAPGSSVHSPSSHSSSHPSSRSHTHSNHTPQSTLRELPTFAPRSKAHAKGTRSESAGLLGATTSGPSSPTTPHRNARQPQDSGLRFESGVTPSAVAPVLPPGAAPGPIRSAGTMSEVARADVPPAYTPD</sequence>
<dbReference type="Proteomes" id="UP000308197">
    <property type="component" value="Unassembled WGS sequence"/>
</dbReference>
<gene>
    <name evidence="7" type="ORF">K466DRAFT_577688</name>
</gene>